<sequence length="106" mass="12172">MECLKVFQLELETVEKKKDELDAIVARAPSWQFPLDGDRIMLLDESKTKHIGWLGHKLASHLIMSEKTPFAAKERLSKDGVKFEDVKLDTDLAEGQYLCYYIVTLT</sequence>
<evidence type="ECO:0000313" key="2">
    <source>
        <dbReference type="Proteomes" id="UP001590951"/>
    </source>
</evidence>
<gene>
    <name evidence="1" type="ORF">ABVK25_009202</name>
</gene>
<name>A0ABR4AY02_9LECA</name>
<accession>A0ABR4AY02</accession>
<comment type="caution">
    <text evidence="1">The sequence shown here is derived from an EMBL/GenBank/DDBJ whole genome shotgun (WGS) entry which is preliminary data.</text>
</comment>
<keyword evidence="2" id="KW-1185">Reference proteome</keyword>
<protein>
    <submittedName>
        <fullName evidence="1">Uncharacterized protein</fullName>
    </submittedName>
</protein>
<organism evidence="1 2">
    <name type="scientific">Lepraria finkii</name>
    <dbReference type="NCBI Taxonomy" id="1340010"/>
    <lineage>
        <taxon>Eukaryota</taxon>
        <taxon>Fungi</taxon>
        <taxon>Dikarya</taxon>
        <taxon>Ascomycota</taxon>
        <taxon>Pezizomycotina</taxon>
        <taxon>Lecanoromycetes</taxon>
        <taxon>OSLEUM clade</taxon>
        <taxon>Lecanoromycetidae</taxon>
        <taxon>Lecanorales</taxon>
        <taxon>Lecanorineae</taxon>
        <taxon>Stereocaulaceae</taxon>
        <taxon>Lepraria</taxon>
    </lineage>
</organism>
<evidence type="ECO:0000313" key="1">
    <source>
        <dbReference type="EMBL" id="KAL2050533.1"/>
    </source>
</evidence>
<reference evidence="1 2" key="1">
    <citation type="submission" date="2024-09" db="EMBL/GenBank/DDBJ databases">
        <title>Rethinking Asexuality: The Enigmatic Case of Functional Sexual Genes in Lepraria (Stereocaulaceae).</title>
        <authorList>
            <person name="Doellman M."/>
            <person name="Sun Y."/>
            <person name="Barcenas-Pena A."/>
            <person name="Lumbsch H.T."/>
            <person name="Grewe F."/>
        </authorList>
    </citation>
    <scope>NUCLEOTIDE SEQUENCE [LARGE SCALE GENOMIC DNA]</scope>
    <source>
        <strain evidence="1 2">Grewe 0041</strain>
    </source>
</reference>
<dbReference type="Proteomes" id="UP001590951">
    <property type="component" value="Unassembled WGS sequence"/>
</dbReference>
<dbReference type="EMBL" id="JBHFEH010000046">
    <property type="protein sequence ID" value="KAL2050533.1"/>
    <property type="molecule type" value="Genomic_DNA"/>
</dbReference>
<proteinExistence type="predicted"/>